<comment type="caution">
    <text evidence="3">The sequence shown here is derived from an EMBL/GenBank/DDBJ whole genome shotgun (WGS) entry which is preliminary data.</text>
</comment>
<proteinExistence type="predicted"/>
<dbReference type="EMBL" id="QGUI02000006">
    <property type="protein sequence ID" value="MFO7190856.1"/>
    <property type="molecule type" value="Genomic_DNA"/>
</dbReference>
<evidence type="ECO:0000313" key="4">
    <source>
        <dbReference type="Proteomes" id="UP000249324"/>
    </source>
</evidence>
<protein>
    <submittedName>
        <fullName evidence="3">Uncharacterized protein</fullName>
    </submittedName>
</protein>
<feature type="region of interest" description="Disordered" evidence="1">
    <location>
        <begin position="1"/>
        <end position="113"/>
    </location>
</feature>
<evidence type="ECO:0000256" key="1">
    <source>
        <dbReference type="SAM" id="MobiDB-lite"/>
    </source>
</evidence>
<dbReference type="Proteomes" id="UP000249324">
    <property type="component" value="Unassembled WGS sequence"/>
</dbReference>
<organism evidence="3">
    <name type="scientific">Thermocrispum agreste</name>
    <dbReference type="NCBI Taxonomy" id="37925"/>
    <lineage>
        <taxon>Bacteria</taxon>
        <taxon>Bacillati</taxon>
        <taxon>Actinomycetota</taxon>
        <taxon>Actinomycetes</taxon>
        <taxon>Pseudonocardiales</taxon>
        <taxon>Pseudonocardiaceae</taxon>
        <taxon>Thermocrispum</taxon>
    </lineage>
</organism>
<reference evidence="2 4" key="3">
    <citation type="journal article" date="2021" name="BMC Genomics">
        <title>Genome-resolved metagenome and metatranscriptome analyses of thermophilic composting reveal key bacterial players and their metabolic interactions.</title>
        <authorList>
            <person name="Braga L.P.P."/>
            <person name="Pereira R.V."/>
            <person name="Martins L.F."/>
            <person name="Moura L.M.S."/>
            <person name="Sanchez F.B."/>
            <person name="Patane J.S.L."/>
            <person name="da Silva A.M."/>
            <person name="Setubal J.C."/>
        </authorList>
    </citation>
    <scope>NUCLEOTIDE SEQUENCE [LARGE SCALE GENOMIC DNA]</scope>
    <source>
        <strain evidence="2">ZC4RG45</strain>
    </source>
</reference>
<reference evidence="2" key="1">
    <citation type="submission" date="2018-05" db="EMBL/GenBank/DDBJ databases">
        <authorList>
            <person name="Moura L."/>
            <person name="Setubal J.C."/>
        </authorList>
    </citation>
    <scope>NUCLEOTIDE SEQUENCE</scope>
    <source>
        <strain evidence="2">ZC4RG45</strain>
    </source>
</reference>
<evidence type="ECO:0000313" key="3">
    <source>
        <dbReference type="EMBL" id="PZN01542.1"/>
    </source>
</evidence>
<accession>A0A2W4JT54</accession>
<feature type="compositionally biased region" description="Polar residues" evidence="1">
    <location>
        <begin position="42"/>
        <end position="55"/>
    </location>
</feature>
<dbReference type="EMBL" id="QGUI01000006">
    <property type="protein sequence ID" value="PZN01542.1"/>
    <property type="molecule type" value="Genomic_DNA"/>
</dbReference>
<name>A0A2W4JT54_9PSEU</name>
<feature type="compositionally biased region" description="Basic and acidic residues" evidence="1">
    <location>
        <begin position="89"/>
        <end position="104"/>
    </location>
</feature>
<dbReference type="AlphaFoldDB" id="A0A2W4JT54"/>
<gene>
    <name evidence="2" type="ORF">DIU77_001230</name>
    <name evidence="3" type="ORF">DIU77_00330</name>
</gene>
<reference evidence="3" key="2">
    <citation type="submission" date="2018-05" db="EMBL/GenBank/DDBJ databases">
        <authorList>
            <person name="Lanie J.A."/>
            <person name="Ng W.-L."/>
            <person name="Kazmierczak K.M."/>
            <person name="Andrzejewski T.M."/>
            <person name="Davidsen T.M."/>
            <person name="Wayne K.J."/>
            <person name="Tettelin H."/>
            <person name="Glass J.I."/>
            <person name="Rusch D."/>
            <person name="Podicherti R."/>
            <person name="Tsui H.-C.T."/>
            <person name="Winkler M.E."/>
        </authorList>
    </citation>
    <scope>NUCLEOTIDE SEQUENCE</scope>
    <source>
        <strain evidence="3">ZC4RG45</strain>
    </source>
</reference>
<reference evidence="2" key="4">
    <citation type="submission" date="2023-08" db="EMBL/GenBank/DDBJ databases">
        <authorList>
            <person name="Guima S.E.S."/>
            <person name="Martins L.F."/>
            <person name="Silva A.M."/>
            <person name="Setubal J.C."/>
        </authorList>
    </citation>
    <scope>NUCLEOTIDE SEQUENCE</scope>
    <source>
        <strain evidence="2">ZC4RG45</strain>
    </source>
</reference>
<evidence type="ECO:0000313" key="2">
    <source>
        <dbReference type="EMBL" id="MFO7190856.1"/>
    </source>
</evidence>
<feature type="compositionally biased region" description="Basic and acidic residues" evidence="1">
    <location>
        <begin position="1"/>
        <end position="23"/>
    </location>
</feature>
<sequence length="113" mass="12014">MSELDRDHGDTGGEQRDPARPAADHLGSGSGAGQSGIAPASDQSATGPESDQSGTGAAEPPRKQSARRAAVSARRIHEVFGDVLPETTSDERDFSPREGDRDEWYLANRPPHH</sequence>